<evidence type="ECO:0000313" key="2">
    <source>
        <dbReference type="EMBL" id="CDW73262.1"/>
    </source>
</evidence>
<proteinExistence type="predicted"/>
<accession>A0A077ZTN7</accession>
<keyword evidence="1" id="KW-0472">Membrane</keyword>
<dbReference type="Proteomes" id="UP000039865">
    <property type="component" value="Unassembled WGS sequence"/>
</dbReference>
<reference evidence="2 3" key="1">
    <citation type="submission" date="2014-06" db="EMBL/GenBank/DDBJ databases">
        <authorList>
            <person name="Swart Estienne"/>
        </authorList>
    </citation>
    <scope>NUCLEOTIDE SEQUENCE [LARGE SCALE GENOMIC DNA]</scope>
    <source>
        <strain evidence="2 3">130c</strain>
    </source>
</reference>
<keyword evidence="1" id="KW-0812">Transmembrane</keyword>
<organism evidence="2 3">
    <name type="scientific">Stylonychia lemnae</name>
    <name type="common">Ciliate</name>
    <dbReference type="NCBI Taxonomy" id="5949"/>
    <lineage>
        <taxon>Eukaryota</taxon>
        <taxon>Sar</taxon>
        <taxon>Alveolata</taxon>
        <taxon>Ciliophora</taxon>
        <taxon>Intramacronucleata</taxon>
        <taxon>Spirotrichea</taxon>
        <taxon>Stichotrichia</taxon>
        <taxon>Sporadotrichida</taxon>
        <taxon>Oxytrichidae</taxon>
        <taxon>Stylonychinae</taxon>
        <taxon>Stylonychia</taxon>
    </lineage>
</organism>
<dbReference type="AlphaFoldDB" id="A0A077ZTN7"/>
<gene>
    <name evidence="2" type="primary">Contig460.g504</name>
    <name evidence="2" type="ORF">STYLEM_2238</name>
</gene>
<name>A0A077ZTN7_STYLE</name>
<dbReference type="EMBL" id="CCKQ01002175">
    <property type="protein sequence ID" value="CDW73262.1"/>
    <property type="molecule type" value="Genomic_DNA"/>
</dbReference>
<evidence type="ECO:0000313" key="3">
    <source>
        <dbReference type="Proteomes" id="UP000039865"/>
    </source>
</evidence>
<feature type="transmembrane region" description="Helical" evidence="1">
    <location>
        <begin position="12"/>
        <end position="31"/>
    </location>
</feature>
<protein>
    <submittedName>
        <fullName evidence="2">Uncharacterized protein</fullName>
    </submittedName>
</protein>
<feature type="transmembrane region" description="Helical" evidence="1">
    <location>
        <begin position="37"/>
        <end position="59"/>
    </location>
</feature>
<dbReference type="InParanoid" id="A0A077ZTN7"/>
<sequence length="439" mass="46809">MGQKQSKKEGLAVAGSTSVLTTGAGITLMVVGGPIGMVAGGIILGAGVSGAVSTTQQALNDSDRFDYKRWGLQTGIGAAGGAIAAPISIAGGALAGAGGGIATSTATRIGIQVGADMAGGIAAGAGTKVISNAVEGKKISKGVFKQALIGGLTGGVASGATQGLNSVISTTSSNIGRVALQTTSGAIVSGTTGALGAVLKNILSLKKIDKSQFIEYLKTCGAGHQTAADIWNELVEMDYIKRNEFTPQCEHGICLPKEYIQYKEAVNEIYLLSKDIWRDVWETAATSAALGGVMTGITSSARVLHNRDVKQVNKTGPNLIKKKLVHQKAIQGCESHDLLEYENQQEWQLIDNDEDEGYFHCHVGESKQIDHPEGDQMLIDLIDENLDFLEVGQNIEIHFENQDQYDYFLTLRRSAIINYHEQEQELQKYKKETRKEDFY</sequence>
<keyword evidence="3" id="KW-1185">Reference proteome</keyword>
<keyword evidence="1" id="KW-1133">Transmembrane helix</keyword>
<evidence type="ECO:0000256" key="1">
    <source>
        <dbReference type="SAM" id="Phobius"/>
    </source>
</evidence>